<dbReference type="Proteomes" id="UP001172155">
    <property type="component" value="Unassembled WGS sequence"/>
</dbReference>
<sequence>MDALKHLAAHIPDWQKRLEDLNSQVAKRQRDLAQDAQAAKASSAGATTAPRSVRNKGSTESLRPQDEPEACPRDATPQPEAPKPVAEGELPSVNPADPPSPTAVAQTNQARAAGQARARAILRKRQRSDSIVSAEGAAPKFRTRSMIIVYYDSYVQLFFEDLVKFVSASRNMMRKAKMAAKVAQIKRLAELEMPDESDEEEAATATATPAGPSIASNGAIIPLEPAPLVAKADGAADSEPLPALRFTSTRRMQAGAASPGGLLMAQSAFGRSLYSRTARGPYGRGIGGGPNMEPDVYDDLDKGLEYVQSMCEHAAHQFLRDGDCRDEVGNIARRMLETKELADRELERVQREAPAKTEEDNRVRSYRPPSMRKDFKDLGSPGSRSDANKEAPTPDKVPSLKASSEIEVDEGVEDMDDFMPKLAYKSTRMMR</sequence>
<accession>A0AA40F4A0</accession>
<reference evidence="2" key="1">
    <citation type="submission" date="2023-06" db="EMBL/GenBank/DDBJ databases">
        <title>Genome-scale phylogeny and comparative genomics of the fungal order Sordariales.</title>
        <authorList>
            <consortium name="Lawrence Berkeley National Laboratory"/>
            <person name="Hensen N."/>
            <person name="Bonometti L."/>
            <person name="Westerberg I."/>
            <person name="Brannstrom I.O."/>
            <person name="Guillou S."/>
            <person name="Cros-Aarteil S."/>
            <person name="Calhoun S."/>
            <person name="Haridas S."/>
            <person name="Kuo A."/>
            <person name="Mondo S."/>
            <person name="Pangilinan J."/>
            <person name="Riley R."/>
            <person name="LaButti K."/>
            <person name="Andreopoulos B."/>
            <person name="Lipzen A."/>
            <person name="Chen C."/>
            <person name="Yanf M."/>
            <person name="Daum C."/>
            <person name="Ng V."/>
            <person name="Clum A."/>
            <person name="Steindorff A."/>
            <person name="Ohm R."/>
            <person name="Martin F."/>
            <person name="Silar P."/>
            <person name="Natvig D."/>
            <person name="Lalanne C."/>
            <person name="Gautier V."/>
            <person name="Ament-velasquez S.L."/>
            <person name="Kruys A."/>
            <person name="Hutchinson M.I."/>
            <person name="Powell A.J."/>
            <person name="Barry K."/>
            <person name="Miller A.N."/>
            <person name="Grigoriev I.V."/>
            <person name="Debuchy R."/>
            <person name="Gladieux P."/>
            <person name="Thoren M.H."/>
            <person name="Johannesson H."/>
        </authorList>
    </citation>
    <scope>NUCLEOTIDE SEQUENCE</scope>
    <source>
        <strain evidence="2">SMH3187-1</strain>
    </source>
</reference>
<feature type="region of interest" description="Disordered" evidence="1">
    <location>
        <begin position="192"/>
        <end position="211"/>
    </location>
</feature>
<feature type="compositionally biased region" description="Basic and acidic residues" evidence="1">
    <location>
        <begin position="348"/>
        <end position="363"/>
    </location>
</feature>
<organism evidence="2 3">
    <name type="scientific">Schizothecium vesticola</name>
    <dbReference type="NCBI Taxonomy" id="314040"/>
    <lineage>
        <taxon>Eukaryota</taxon>
        <taxon>Fungi</taxon>
        <taxon>Dikarya</taxon>
        <taxon>Ascomycota</taxon>
        <taxon>Pezizomycotina</taxon>
        <taxon>Sordariomycetes</taxon>
        <taxon>Sordariomycetidae</taxon>
        <taxon>Sordariales</taxon>
        <taxon>Schizotheciaceae</taxon>
        <taxon>Schizothecium</taxon>
    </lineage>
</organism>
<dbReference type="AlphaFoldDB" id="A0AA40F4A0"/>
<feature type="region of interest" description="Disordered" evidence="1">
    <location>
        <begin position="25"/>
        <end position="113"/>
    </location>
</feature>
<evidence type="ECO:0000256" key="1">
    <source>
        <dbReference type="SAM" id="MobiDB-lite"/>
    </source>
</evidence>
<feature type="region of interest" description="Disordered" evidence="1">
    <location>
        <begin position="348"/>
        <end position="413"/>
    </location>
</feature>
<name>A0AA40F4A0_9PEZI</name>
<keyword evidence="3" id="KW-1185">Reference proteome</keyword>
<protein>
    <submittedName>
        <fullName evidence="2">Uncharacterized protein</fullName>
    </submittedName>
</protein>
<evidence type="ECO:0000313" key="2">
    <source>
        <dbReference type="EMBL" id="KAK0750949.1"/>
    </source>
</evidence>
<feature type="compositionally biased region" description="Basic and acidic residues" evidence="1">
    <location>
        <begin position="63"/>
        <end position="72"/>
    </location>
</feature>
<feature type="compositionally biased region" description="Low complexity" evidence="1">
    <location>
        <begin position="34"/>
        <end position="49"/>
    </location>
</feature>
<dbReference type="EMBL" id="JAUKUD010000002">
    <property type="protein sequence ID" value="KAK0750949.1"/>
    <property type="molecule type" value="Genomic_DNA"/>
</dbReference>
<feature type="compositionally biased region" description="Acidic residues" evidence="1">
    <location>
        <begin position="192"/>
        <end position="202"/>
    </location>
</feature>
<evidence type="ECO:0000313" key="3">
    <source>
        <dbReference type="Proteomes" id="UP001172155"/>
    </source>
</evidence>
<gene>
    <name evidence="2" type="ORF">B0T18DRAFT_318982</name>
</gene>
<proteinExistence type="predicted"/>
<comment type="caution">
    <text evidence="2">The sequence shown here is derived from an EMBL/GenBank/DDBJ whole genome shotgun (WGS) entry which is preliminary data.</text>
</comment>